<evidence type="ECO:0000256" key="3">
    <source>
        <dbReference type="ARBA" id="ARBA00016943"/>
    </source>
</evidence>
<dbReference type="InterPro" id="IPR002173">
    <property type="entry name" value="Carboh/pur_kinase_PfkB_CS"/>
</dbReference>
<dbReference type="InterPro" id="IPR029056">
    <property type="entry name" value="Ribokinase-like"/>
</dbReference>
<feature type="binding site" evidence="12">
    <location>
        <position position="140"/>
    </location>
    <ligand>
        <name>substrate</name>
    </ligand>
</feature>
<feature type="binding site" evidence="12">
    <location>
        <begin position="11"/>
        <end position="13"/>
    </location>
    <ligand>
        <name>substrate</name>
    </ligand>
</feature>
<sequence>MKKILVVGSLNMDTVIETPRIPVPGETIMGNGIKHVPGGKGANQVYTIGKLGGDVSMIGAVGDDSFGDAMLENLKSVNVNVEGIERIPGGTTGQAFIPVDANGENSIIVVGGTNSLVDEDLLKKYEYLMDEADIVVMQQEIPLDTVMKAKEMALAKGKTIIVDPAPAAAMPEEFWKDIDYIKPNETELGILIGRELHSKEEYKEAAHEMLKKGVKHLLVTLGSKGCLLMSEEGEEFLPANKVKAVDTTAAGDCFTGAFAVAISQGKSEKDAIAFAQKASAIAVTRSGAQSSVPSLEEVLESL</sequence>
<comment type="caution">
    <text evidence="12">Lacks conserved residue(s) required for the propagation of feature annotation.</text>
</comment>
<reference evidence="15 16" key="1">
    <citation type="journal article" date="2021" name="ISME Commun">
        <title>Automated analysis of genomic sequences facilitates high-throughput and comprehensive description of bacteria.</title>
        <authorList>
            <person name="Hitch T.C.A."/>
        </authorList>
    </citation>
    <scope>NUCLEOTIDE SEQUENCE [LARGE SCALE GENOMIC DNA]</scope>
    <source>
        <strain evidence="15 16">Sanger_02</strain>
    </source>
</reference>
<comment type="similarity">
    <text evidence="12">Belongs to the carbohydrate kinase PfkB family. Ribokinase subfamily.</text>
</comment>
<evidence type="ECO:0000256" key="7">
    <source>
        <dbReference type="ARBA" id="ARBA00022777"/>
    </source>
</evidence>
<evidence type="ECO:0000256" key="5">
    <source>
        <dbReference type="ARBA" id="ARBA00022723"/>
    </source>
</evidence>
<dbReference type="NCBIfam" id="TIGR02152">
    <property type="entry name" value="D_ribokin_bact"/>
    <property type="match status" value="1"/>
</dbReference>
<comment type="subcellular location">
    <subcellularLocation>
        <location evidence="12">Cytoplasm</location>
    </subcellularLocation>
</comment>
<feature type="binding site" evidence="12">
    <location>
        <position position="285"/>
    </location>
    <ligand>
        <name>K(+)</name>
        <dbReference type="ChEBI" id="CHEBI:29103"/>
    </ligand>
</feature>
<comment type="similarity">
    <text evidence="1">Belongs to the carbohydrate kinase pfkB family.</text>
</comment>
<comment type="activity regulation">
    <text evidence="12">Activated by a monovalent cation that binds near, but not in, the active site. The most likely occupant of the site in vivo is potassium. Ion binding induces a conformational change that may alter substrate affinity.</text>
</comment>
<keyword evidence="9 12" id="KW-0460">Magnesium</keyword>
<evidence type="ECO:0000256" key="12">
    <source>
        <dbReference type="HAMAP-Rule" id="MF_01987"/>
    </source>
</evidence>
<evidence type="ECO:0000256" key="1">
    <source>
        <dbReference type="ARBA" id="ARBA00005380"/>
    </source>
</evidence>
<dbReference type="Pfam" id="PF00294">
    <property type="entry name" value="PfkB"/>
    <property type="match status" value="1"/>
</dbReference>
<feature type="binding site" evidence="12">
    <location>
        <position position="248"/>
    </location>
    <ligand>
        <name>K(+)</name>
        <dbReference type="ChEBI" id="CHEBI:29103"/>
    </ligand>
</feature>
<feature type="binding site" evidence="12">
    <location>
        <position position="252"/>
    </location>
    <ligand>
        <name>substrate</name>
    </ligand>
</feature>
<dbReference type="InterPro" id="IPR011611">
    <property type="entry name" value="PfkB_dom"/>
</dbReference>
<evidence type="ECO:0000256" key="11">
    <source>
        <dbReference type="ARBA" id="ARBA00023277"/>
    </source>
</evidence>
<dbReference type="Proteomes" id="UP001207605">
    <property type="component" value="Unassembled WGS sequence"/>
</dbReference>
<feature type="binding site" evidence="12">
    <location>
        <begin position="220"/>
        <end position="225"/>
    </location>
    <ligand>
        <name>ATP</name>
        <dbReference type="ChEBI" id="CHEBI:30616"/>
    </ligand>
</feature>
<comment type="similarity">
    <text evidence="13">Belongs to the carbohydrate kinase PfkB family. LacC subfamily.</text>
</comment>
<feature type="binding site" evidence="12">
    <location>
        <begin position="39"/>
        <end position="43"/>
    </location>
    <ligand>
        <name>substrate</name>
    </ligand>
</feature>
<dbReference type="PIRSF" id="PIRSF000535">
    <property type="entry name" value="1PFK/6PFK/LacC"/>
    <property type="match status" value="1"/>
</dbReference>
<keyword evidence="13" id="KW-0423">Lactose metabolism</keyword>
<organism evidence="15 16">
    <name type="scientific">Dorea ammoniilytica</name>
    <dbReference type="NCBI Taxonomy" id="2981788"/>
    <lineage>
        <taxon>Bacteria</taxon>
        <taxon>Bacillati</taxon>
        <taxon>Bacillota</taxon>
        <taxon>Clostridia</taxon>
        <taxon>Lachnospirales</taxon>
        <taxon>Lachnospiraceae</taxon>
        <taxon>Dorea</taxon>
    </lineage>
</organism>
<evidence type="ECO:0000313" key="15">
    <source>
        <dbReference type="EMBL" id="MCU6698853.1"/>
    </source>
</evidence>
<evidence type="ECO:0000256" key="8">
    <source>
        <dbReference type="ARBA" id="ARBA00022840"/>
    </source>
</evidence>
<gene>
    <name evidence="12 15" type="primary">rbsK</name>
    <name evidence="15" type="ORF">OCV65_01165</name>
</gene>
<dbReference type="HAMAP" id="MF_01987">
    <property type="entry name" value="Ribokinase"/>
    <property type="match status" value="1"/>
</dbReference>
<dbReference type="InterPro" id="IPR017583">
    <property type="entry name" value="Tagatose/fructose_Pkinase"/>
</dbReference>
<evidence type="ECO:0000256" key="9">
    <source>
        <dbReference type="ARBA" id="ARBA00022842"/>
    </source>
</evidence>
<dbReference type="EC" id="2.7.1.15" evidence="2 12"/>
<evidence type="ECO:0000256" key="6">
    <source>
        <dbReference type="ARBA" id="ARBA00022741"/>
    </source>
</evidence>
<comment type="function">
    <text evidence="12">Catalyzes the phosphorylation of ribose at O-5 in a reaction requiring ATP and magnesium. The resulting D-ribose-5-phosphate can then be used either for sythesis of nucleotides, histidine, and tryptophan, or as a component of the pentose phosphate pathway.</text>
</comment>
<dbReference type="PANTHER" id="PTHR10584">
    <property type="entry name" value="SUGAR KINASE"/>
    <property type="match status" value="1"/>
</dbReference>
<dbReference type="PANTHER" id="PTHR10584:SF166">
    <property type="entry name" value="RIBOKINASE"/>
    <property type="match status" value="1"/>
</dbReference>
<dbReference type="RefSeq" id="WP_118451880.1">
    <property type="nucleotide sequence ID" value="NZ_JAOQJV010000001.1"/>
</dbReference>
<comment type="pathway">
    <text evidence="12">Carbohydrate metabolism; D-ribose degradation; D-ribose 5-phosphate from beta-D-ribopyranose: step 2/2.</text>
</comment>
<feature type="binding site" evidence="12">
    <location>
        <position position="184"/>
    </location>
    <ligand>
        <name>ATP</name>
        <dbReference type="ChEBI" id="CHEBI:30616"/>
    </ligand>
</feature>
<keyword evidence="12" id="KW-0963">Cytoplasm</keyword>
<evidence type="ECO:0000256" key="2">
    <source>
        <dbReference type="ARBA" id="ARBA00012035"/>
    </source>
</evidence>
<keyword evidence="8 12" id="KW-0067">ATP-binding</keyword>
<dbReference type="InterPro" id="IPR002139">
    <property type="entry name" value="Ribo/fructo_kinase"/>
</dbReference>
<keyword evidence="4 12" id="KW-0808">Transferase</keyword>
<keyword evidence="11 12" id="KW-0119">Carbohydrate metabolism</keyword>
<dbReference type="EMBL" id="JAOQJV010000001">
    <property type="protein sequence ID" value="MCU6698853.1"/>
    <property type="molecule type" value="Genomic_DNA"/>
</dbReference>
<comment type="caution">
    <text evidence="15">The sequence shown here is derived from an EMBL/GenBank/DDBJ whole genome shotgun (WGS) entry which is preliminary data.</text>
</comment>
<dbReference type="PROSITE" id="PS00584">
    <property type="entry name" value="PFKB_KINASES_2"/>
    <property type="match status" value="1"/>
</dbReference>
<keyword evidence="10 12" id="KW-0630">Potassium</keyword>
<feature type="binding site" evidence="12">
    <location>
        <position position="291"/>
    </location>
    <ligand>
        <name>K(+)</name>
        <dbReference type="ChEBI" id="CHEBI:29103"/>
    </ligand>
</feature>
<feature type="domain" description="Carbohydrate kinase PfkB" evidence="14">
    <location>
        <begin position="1"/>
        <end position="294"/>
    </location>
</feature>
<evidence type="ECO:0000313" key="16">
    <source>
        <dbReference type="Proteomes" id="UP001207605"/>
    </source>
</evidence>
<keyword evidence="5 12" id="KW-0479">Metal-binding</keyword>
<keyword evidence="7 12" id="KW-0418">Kinase</keyword>
<comment type="catalytic activity">
    <reaction evidence="12">
        <text>D-ribose + ATP = D-ribose 5-phosphate + ADP + H(+)</text>
        <dbReference type="Rhea" id="RHEA:13697"/>
        <dbReference type="ChEBI" id="CHEBI:15378"/>
        <dbReference type="ChEBI" id="CHEBI:30616"/>
        <dbReference type="ChEBI" id="CHEBI:47013"/>
        <dbReference type="ChEBI" id="CHEBI:78346"/>
        <dbReference type="ChEBI" id="CHEBI:456216"/>
        <dbReference type="EC" id="2.7.1.15"/>
    </reaction>
</comment>
<dbReference type="SUPFAM" id="SSF53613">
    <property type="entry name" value="Ribokinase-like"/>
    <property type="match status" value="1"/>
</dbReference>
<evidence type="ECO:0000256" key="10">
    <source>
        <dbReference type="ARBA" id="ARBA00022958"/>
    </source>
</evidence>
<comment type="pathway">
    <text evidence="13">Carbohydrate metabolism; D-tagatose 6-phosphate degradation; D-glyceraldehyde 3-phosphate and glycerone phosphate from D-tagatose 6-phosphate: step 1/2.</text>
</comment>
<keyword evidence="16" id="KW-1185">Reference proteome</keyword>
<feature type="binding site" evidence="12">
    <location>
        <position position="246"/>
    </location>
    <ligand>
        <name>K(+)</name>
        <dbReference type="ChEBI" id="CHEBI:29103"/>
    </ligand>
</feature>
<dbReference type="InterPro" id="IPR011877">
    <property type="entry name" value="Ribokinase"/>
</dbReference>
<accession>A0ABT2S2N0</accession>
<evidence type="ECO:0000259" key="14">
    <source>
        <dbReference type="Pfam" id="PF00294"/>
    </source>
</evidence>
<feature type="binding site" evidence="12">
    <location>
        <begin position="251"/>
        <end position="252"/>
    </location>
    <ligand>
        <name>ATP</name>
        <dbReference type="ChEBI" id="CHEBI:30616"/>
    </ligand>
</feature>
<dbReference type="GO" id="GO:0004747">
    <property type="term" value="F:ribokinase activity"/>
    <property type="evidence" value="ECO:0007669"/>
    <property type="project" value="UniProtKB-EC"/>
</dbReference>
<comment type="cofactor">
    <cofactor evidence="12">
        <name>Mg(2+)</name>
        <dbReference type="ChEBI" id="CHEBI:18420"/>
    </cofactor>
    <text evidence="12">Requires a divalent cation, most likely magnesium in vivo, as an electrophilic catalyst to aid phosphoryl group transfer. It is the chelate of the metal and the nucleotide that is the actual substrate.</text>
</comment>
<dbReference type="CDD" id="cd01174">
    <property type="entry name" value="ribokinase"/>
    <property type="match status" value="1"/>
</dbReference>
<comment type="catalytic activity">
    <reaction evidence="13">
        <text>D-tagatofuranose 6-phosphate + ATP = D-tagatofuranose 1,6-bisphosphate + ADP + H(+)</text>
        <dbReference type="Rhea" id="RHEA:12420"/>
        <dbReference type="ChEBI" id="CHEBI:15378"/>
        <dbReference type="ChEBI" id="CHEBI:30616"/>
        <dbReference type="ChEBI" id="CHEBI:58694"/>
        <dbReference type="ChEBI" id="CHEBI:58695"/>
        <dbReference type="ChEBI" id="CHEBI:456216"/>
        <dbReference type="EC" id="2.7.1.144"/>
    </reaction>
</comment>
<feature type="binding site" evidence="12">
    <location>
        <position position="287"/>
    </location>
    <ligand>
        <name>K(+)</name>
        <dbReference type="ChEBI" id="CHEBI:29103"/>
    </ligand>
</feature>
<proteinExistence type="inferred from homology"/>
<evidence type="ECO:0000256" key="13">
    <source>
        <dbReference type="PIRNR" id="PIRNR000535"/>
    </source>
</evidence>
<comment type="subunit">
    <text evidence="12">Homodimer.</text>
</comment>
<name>A0ABT2S2N0_9FIRM</name>
<evidence type="ECO:0000256" key="4">
    <source>
        <dbReference type="ARBA" id="ARBA00022679"/>
    </source>
</evidence>
<dbReference type="PRINTS" id="PR00990">
    <property type="entry name" value="RIBOKINASE"/>
</dbReference>
<feature type="binding site" evidence="12">
    <location>
        <position position="282"/>
    </location>
    <ligand>
        <name>K(+)</name>
        <dbReference type="ChEBI" id="CHEBI:29103"/>
    </ligand>
</feature>
<feature type="active site" description="Proton acceptor" evidence="12">
    <location>
        <position position="252"/>
    </location>
</feature>
<dbReference type="Gene3D" id="3.40.1190.20">
    <property type="match status" value="1"/>
</dbReference>
<protein>
    <recommendedName>
        <fullName evidence="3 12">Ribokinase</fullName>
        <shortName evidence="12">RK</shortName>
        <ecNumber evidence="2 12">2.7.1.15</ecNumber>
    </recommendedName>
</protein>
<keyword evidence="6 12" id="KW-0547">Nucleotide-binding</keyword>